<dbReference type="EMBL" id="CP001514">
    <property type="protein sequence ID" value="ACS44184.1"/>
    <property type="molecule type" value="Genomic_DNA"/>
</dbReference>
<dbReference type="Proteomes" id="UP000009081">
    <property type="component" value="Plasmid p3META1"/>
</dbReference>
<reference evidence="1 2" key="1">
    <citation type="journal article" date="2009" name="PLoS ONE">
        <title>Methylobacterium genome sequences: a reference blueprint to investigate microbial metabolism of C1 compounds from natural and industrial sources.</title>
        <authorList>
            <person name="Vuilleumier S."/>
            <person name="Chistoserdova L."/>
            <person name="Lee M.-C."/>
            <person name="Bringel F."/>
            <person name="Lajus A."/>
            <person name="Zhou Y."/>
            <person name="Gourion B."/>
            <person name="Barbe V."/>
            <person name="Chang J."/>
            <person name="Cruveiller S."/>
            <person name="Dossat C."/>
            <person name="Gillett W."/>
            <person name="Gruffaz C."/>
            <person name="Haugen E."/>
            <person name="Hourcade E."/>
            <person name="Levy R."/>
            <person name="Mangenot S."/>
            <person name="Muller E."/>
            <person name="Nadalig T."/>
            <person name="Pagni M."/>
            <person name="Penny C."/>
            <person name="Peyraud R."/>
            <person name="Robinson D.G."/>
            <person name="Roche D."/>
            <person name="Rouy Z."/>
            <person name="Saenampechek C."/>
            <person name="Salvignol G."/>
            <person name="Vallenet D."/>
            <person name="Wu Z."/>
            <person name="Marx C.J."/>
            <person name="Vorholt J.A."/>
            <person name="Olson M.V."/>
            <person name="Kaul R."/>
            <person name="Weissenbach J."/>
            <person name="Medigue C."/>
            <person name="Lidstrom M.E."/>
        </authorList>
    </citation>
    <scope>NUCLEOTIDE SEQUENCE [LARGE SCALE GENOMIC DNA]</scope>
    <source>
        <strain evidence="2">ATCC 14718 / DSM 1338 / JCM 2805 / NCIMB 9133 / AM1</strain>
    </source>
</reference>
<dbReference type="HOGENOM" id="CLU_1473572_0_0_5"/>
<name>C5B6V2_METEA</name>
<organism evidence="1 2">
    <name type="scientific">Methylorubrum extorquens (strain ATCC 14718 / DSM 1338 / JCM 2805 / NCIMB 9133 / AM1)</name>
    <name type="common">Methylobacterium extorquens</name>
    <dbReference type="NCBI Taxonomy" id="272630"/>
    <lineage>
        <taxon>Bacteria</taxon>
        <taxon>Pseudomonadati</taxon>
        <taxon>Pseudomonadota</taxon>
        <taxon>Alphaproteobacteria</taxon>
        <taxon>Hyphomicrobiales</taxon>
        <taxon>Methylobacteriaceae</taxon>
        <taxon>Methylorubrum</taxon>
    </lineage>
</organism>
<dbReference type="KEGG" id="mea:Mex_p30008"/>
<protein>
    <recommendedName>
        <fullName evidence="3">DUF4760 domain-containing protein</fullName>
    </recommendedName>
</protein>
<geneLocation type="plasmid" evidence="1 2">
    <name>p3META1</name>
</geneLocation>
<dbReference type="OrthoDB" id="9799092at2"/>
<dbReference type="AlphaFoldDB" id="C5B6V2"/>
<evidence type="ECO:0000313" key="2">
    <source>
        <dbReference type="Proteomes" id="UP000009081"/>
    </source>
</evidence>
<evidence type="ECO:0000313" key="1">
    <source>
        <dbReference type="EMBL" id="ACS44184.1"/>
    </source>
</evidence>
<proteinExistence type="predicted"/>
<dbReference type="RefSeq" id="WP_012753498.1">
    <property type="nucleotide sequence ID" value="NC_012810.1"/>
</dbReference>
<keyword evidence="2" id="KW-1185">Reference proteome</keyword>
<sequence>MEATAWIAFGALLFAGTQAWIAYRKLRLDLFAKRYETWEALNDAINERREKQPLDPSVPYEGDDPALIRIWRLQRSMRVLFPIDVSECLERVHKAMMARDIAHMEATAVLREKGWVDQADMTAKLADLRAADQEWFDAQDELGHLVHRYVRQYGWIELASVHIRRRAKRMWRAVQDRFRRPVR</sequence>
<gene>
    <name evidence="1" type="ordered locus">MexAM1_p3METAp0008</name>
</gene>
<accession>C5B6V2</accession>
<evidence type="ECO:0008006" key="3">
    <source>
        <dbReference type="Google" id="ProtNLM"/>
    </source>
</evidence>
<keyword evidence="1" id="KW-0614">Plasmid</keyword>